<evidence type="ECO:0000256" key="1">
    <source>
        <dbReference type="SAM" id="SignalP"/>
    </source>
</evidence>
<keyword evidence="1" id="KW-0732">Signal</keyword>
<dbReference type="STRING" id="1458461.BN1012_Phect2430"/>
<evidence type="ECO:0000313" key="2">
    <source>
        <dbReference type="EMBL" id="CDO60643.1"/>
    </source>
</evidence>
<keyword evidence="3" id="KW-1185">Reference proteome</keyword>
<dbReference type="Proteomes" id="UP000032160">
    <property type="component" value="Chromosome I"/>
</dbReference>
<dbReference type="AlphaFoldDB" id="X5MA66"/>
<feature type="chain" id="PRO_5004957851" evidence="1">
    <location>
        <begin position="20"/>
        <end position="38"/>
    </location>
</feature>
<dbReference type="EMBL" id="HG966617">
    <property type="protein sequence ID" value="CDO60643.1"/>
    <property type="molecule type" value="Genomic_DNA"/>
</dbReference>
<name>X5MA66_9HYPH</name>
<feature type="signal peptide" evidence="1">
    <location>
        <begin position="1"/>
        <end position="19"/>
    </location>
</feature>
<evidence type="ECO:0000313" key="3">
    <source>
        <dbReference type="Proteomes" id="UP000032160"/>
    </source>
</evidence>
<dbReference type="HOGENOM" id="CLU_3326092_0_0_5"/>
<proteinExistence type="predicted"/>
<organism evidence="2 3">
    <name type="scientific">Candidatus Phaeomarinibacter ectocarpi</name>
    <dbReference type="NCBI Taxonomy" id="1458461"/>
    <lineage>
        <taxon>Bacteria</taxon>
        <taxon>Pseudomonadati</taxon>
        <taxon>Pseudomonadota</taxon>
        <taxon>Alphaproteobacteria</taxon>
        <taxon>Hyphomicrobiales</taxon>
        <taxon>Parvibaculaceae</taxon>
        <taxon>Candidatus Phaeomarinibacter</taxon>
    </lineage>
</organism>
<accession>X5MA66</accession>
<protein>
    <submittedName>
        <fullName evidence="2">Uncharacterized protein</fullName>
    </submittedName>
</protein>
<dbReference type="KEGG" id="pect:BN1012_Phect2430"/>
<gene>
    <name evidence="2" type="ORF">BN1012_Phect2430</name>
</gene>
<reference evidence="2 3" key="1">
    <citation type="journal article" date="2014" name="Front. Genet.">
        <title>Genome and metabolic network of "Candidatus Phaeomarinobacter ectocarpi" Ec32, a new candidate genus of Alphaproteobacteria frequently associated with brown algae.</title>
        <authorList>
            <person name="Dittami S.M."/>
            <person name="Barbeyron T."/>
            <person name="Boyen C."/>
            <person name="Cambefort J."/>
            <person name="Collet G."/>
            <person name="Delage L."/>
            <person name="Gobet A."/>
            <person name="Groisillier A."/>
            <person name="Leblanc C."/>
            <person name="Michel G."/>
            <person name="Scornet D."/>
            <person name="Siegel A."/>
            <person name="Tapia J.E."/>
            <person name="Tonon T."/>
        </authorList>
    </citation>
    <scope>NUCLEOTIDE SEQUENCE [LARGE SCALE GENOMIC DNA]</scope>
    <source>
        <strain evidence="2 3">Ec32</strain>
    </source>
</reference>
<sequence length="38" mass="3873">MRLASSAACALLLRFAALSARSPASDLLISHMGQGGLD</sequence>